<evidence type="ECO:0000256" key="2">
    <source>
        <dbReference type="ARBA" id="ARBA00022840"/>
    </source>
</evidence>
<dbReference type="SUPFAM" id="SSF56112">
    <property type="entry name" value="Protein kinase-like (PK-like)"/>
    <property type="match status" value="1"/>
</dbReference>
<dbReference type="Gene3D" id="3.30.200.20">
    <property type="entry name" value="Phosphorylase Kinase, domain 1"/>
    <property type="match status" value="1"/>
</dbReference>
<keyword evidence="2" id="KW-0067">ATP-binding</keyword>
<dbReference type="InterPro" id="IPR002575">
    <property type="entry name" value="Aminoglycoside_PTrfase"/>
</dbReference>
<accession>A0A3B0VK71</accession>
<evidence type="ECO:0000313" key="4">
    <source>
        <dbReference type="EMBL" id="VAW37219.1"/>
    </source>
</evidence>
<proteinExistence type="predicted"/>
<dbReference type="GO" id="GO:0016740">
    <property type="term" value="F:transferase activity"/>
    <property type="evidence" value="ECO:0007669"/>
    <property type="project" value="UniProtKB-KW"/>
</dbReference>
<evidence type="ECO:0000256" key="1">
    <source>
        <dbReference type="ARBA" id="ARBA00022741"/>
    </source>
</evidence>
<organism evidence="4">
    <name type="scientific">hydrothermal vent metagenome</name>
    <dbReference type="NCBI Taxonomy" id="652676"/>
    <lineage>
        <taxon>unclassified sequences</taxon>
        <taxon>metagenomes</taxon>
        <taxon>ecological metagenomes</taxon>
    </lineage>
</organism>
<dbReference type="Pfam" id="PF01636">
    <property type="entry name" value="APH"/>
    <property type="match status" value="1"/>
</dbReference>
<dbReference type="PANTHER" id="PTHR33540:SF1">
    <property type="entry name" value="N-ACETYLMURAMATE_N-ACETYLGLUCOSAMINE KINASE"/>
    <property type="match status" value="1"/>
</dbReference>
<dbReference type="InterPro" id="IPR011009">
    <property type="entry name" value="Kinase-like_dom_sf"/>
</dbReference>
<reference evidence="4" key="1">
    <citation type="submission" date="2018-06" db="EMBL/GenBank/DDBJ databases">
        <authorList>
            <person name="Zhirakovskaya E."/>
        </authorList>
    </citation>
    <scope>NUCLEOTIDE SEQUENCE</scope>
</reference>
<keyword evidence="4" id="KW-0808">Transferase</keyword>
<dbReference type="PANTHER" id="PTHR33540">
    <property type="entry name" value="TRNA THREONYLCARBAMOYLADENOSINE BIOSYNTHESIS PROTEIN TSAE"/>
    <property type="match status" value="1"/>
</dbReference>
<dbReference type="EMBL" id="UOEW01000161">
    <property type="protein sequence ID" value="VAW37219.1"/>
    <property type="molecule type" value="Genomic_DNA"/>
</dbReference>
<dbReference type="GO" id="GO:0005524">
    <property type="term" value="F:ATP binding"/>
    <property type="evidence" value="ECO:0007669"/>
    <property type="project" value="UniProtKB-KW"/>
</dbReference>
<gene>
    <name evidence="4" type="ORF">MNBD_GAMMA01-303</name>
</gene>
<dbReference type="AlphaFoldDB" id="A0A3B0VK71"/>
<evidence type="ECO:0000259" key="3">
    <source>
        <dbReference type="Pfam" id="PF01636"/>
    </source>
</evidence>
<keyword evidence="1" id="KW-0547">Nucleotide-binding</keyword>
<sequence>MERKQALLIWVRKILADPECYIRSASSDASFRSYWRVFSQLETYIVMDAPPVHENCQPFIDISQKLDDCGIQVPKVIAQDLNQGFLLIADLGTVQYLNILNQDNYIHLYNDAIKALHIMQQDVSKDNVPLYDRALLQQELNLFEQWFITKHLDVELNNNQQTVLQQCHNLLIDNAQQQPQTFVHRDYHSRNLMKTKNNNPGVLDFQDAVIGPITYDLVSLLRDCYITWDESVVSSLSNQFRETYNRLNQSNINSLQWQKWFDLMGMQRHLKATGIFCRLNYRDNKSSYLKDINRTLCYVKNIAGKYPEFQQFANLIQQIMPSMEALCEQ</sequence>
<name>A0A3B0VK71_9ZZZZ</name>
<feature type="domain" description="Aminoglycoside phosphotransferase" evidence="3">
    <location>
        <begin position="23"/>
        <end position="245"/>
    </location>
</feature>
<dbReference type="Gene3D" id="3.90.1200.10">
    <property type="match status" value="1"/>
</dbReference>
<protein>
    <submittedName>
        <fullName evidence="4">Phosphotransferase involved in threonylcarbamoyladenosine t(6)A37 formation in tRNA</fullName>
    </submittedName>
</protein>